<dbReference type="CDD" id="cd00610">
    <property type="entry name" value="OAT_like"/>
    <property type="match status" value="1"/>
</dbReference>
<dbReference type="GO" id="GO:0008483">
    <property type="term" value="F:transaminase activity"/>
    <property type="evidence" value="ECO:0007669"/>
    <property type="project" value="UniProtKB-KW"/>
</dbReference>
<dbReference type="Gene3D" id="3.90.1150.10">
    <property type="entry name" value="Aspartate Aminotransferase, domain 1"/>
    <property type="match status" value="1"/>
</dbReference>
<dbReference type="InterPro" id="IPR049704">
    <property type="entry name" value="Aminotrans_3_PPA_site"/>
</dbReference>
<evidence type="ECO:0000256" key="3">
    <source>
        <dbReference type="ARBA" id="ARBA00022679"/>
    </source>
</evidence>
<dbReference type="SUPFAM" id="SSF53383">
    <property type="entry name" value="PLP-dependent transferases"/>
    <property type="match status" value="1"/>
</dbReference>
<dbReference type="InterPro" id="IPR015424">
    <property type="entry name" value="PyrdxlP-dep_Trfase"/>
</dbReference>
<proteinExistence type="inferred from homology"/>
<keyword evidence="4 5" id="KW-0663">Pyridoxal phosphate</keyword>
<protein>
    <submittedName>
        <fullName evidence="6">Predicted PLP-dependent aminotransferase</fullName>
    </submittedName>
</protein>
<dbReference type="InterPro" id="IPR015422">
    <property type="entry name" value="PyrdxlP-dep_Trfase_small"/>
</dbReference>
<keyword evidence="2 6" id="KW-0032">Aminotransferase</keyword>
<dbReference type="PANTHER" id="PTHR11986">
    <property type="entry name" value="AMINOTRANSFERASE CLASS III"/>
    <property type="match status" value="1"/>
</dbReference>
<dbReference type="GO" id="GO:0030170">
    <property type="term" value="F:pyridoxal phosphate binding"/>
    <property type="evidence" value="ECO:0007669"/>
    <property type="project" value="InterPro"/>
</dbReference>
<keyword evidence="3 6" id="KW-0808">Transferase</keyword>
<evidence type="ECO:0000313" key="6">
    <source>
        <dbReference type="EMBL" id="AAQ62367.1"/>
    </source>
</evidence>
<dbReference type="EMBL" id="AF279106">
    <property type="protein sequence ID" value="AAQ62367.1"/>
    <property type="molecule type" value="Genomic_DNA"/>
</dbReference>
<dbReference type="FunFam" id="3.40.640.10:FF:000004">
    <property type="entry name" value="Acetylornithine aminotransferase"/>
    <property type="match status" value="1"/>
</dbReference>
<dbReference type="GO" id="GO:0042802">
    <property type="term" value="F:identical protein binding"/>
    <property type="evidence" value="ECO:0007669"/>
    <property type="project" value="TreeGrafter"/>
</dbReference>
<dbReference type="NCBIfam" id="NF002325">
    <property type="entry name" value="PRK01278.1"/>
    <property type="match status" value="1"/>
</dbReference>
<dbReference type="AlphaFoldDB" id="Q7BKG9"/>
<dbReference type="Pfam" id="PF00202">
    <property type="entry name" value="Aminotran_3"/>
    <property type="match status" value="1"/>
</dbReference>
<evidence type="ECO:0000256" key="2">
    <source>
        <dbReference type="ARBA" id="ARBA00022576"/>
    </source>
</evidence>
<sequence>MSCLVLKILEIFGHLIFELKPRYNIFMKEIIKEYTNYMVPFYAPADFVVKKASGSHVWDLNNKKYIDFTAGIAVTNLGHSNKDLIKILKKQSEELWHLSNLYINEPSVTLARKLCKNSFADKVFFCNSGAESIEAAVKIARKFCSSTVNKNKNEVISFSTSFHGRTMLGIALAKAKHLTDGFAPLPRGIKNHPYNDITNLEKVFSDKTAAVILELVQWQSGITKADKKFIAKIKKLAKKHKALVIIDEVQSGIGRTGTLFAYEQFNITPDILCFAKGISNGFPLGGILTSDKVSKHMSAGSHGTTFGGGPIACAIGNEVIDTISKKSFLNKVLKKEVRFINLLNKINEKHKCFEKITSAGLWVGVEVSKDSKIQIDDLIKKSHHNGLMILKANASTVRFSPSLIIENELVDEGLKIFEKSIISLL</sequence>
<comment type="cofactor">
    <cofactor evidence="1">
        <name>pyridoxal 5'-phosphate</name>
        <dbReference type="ChEBI" id="CHEBI:597326"/>
    </cofactor>
</comment>
<evidence type="ECO:0000256" key="4">
    <source>
        <dbReference type="ARBA" id="ARBA00022898"/>
    </source>
</evidence>
<dbReference type="InterPro" id="IPR004636">
    <property type="entry name" value="AcOrn/SuccOrn_fam"/>
</dbReference>
<dbReference type="InterPro" id="IPR050103">
    <property type="entry name" value="Class-III_PLP-dep_AT"/>
</dbReference>
<reference evidence="6" key="2">
    <citation type="submission" date="2003-08" db="EMBL/GenBank/DDBJ databases">
        <authorList>
            <person name="Beja O."/>
            <person name="Aravind L."/>
            <person name="Koonin E.V."/>
            <person name="Suzuki M.T."/>
            <person name="Hadd A."/>
            <person name="Nguyen L.P."/>
            <person name="Jovanovich S.B."/>
            <person name="Gates C.M."/>
            <person name="Feldman R.A."/>
            <person name="DeLong E.F."/>
        </authorList>
    </citation>
    <scope>NUCLEOTIDE SEQUENCE</scope>
</reference>
<dbReference type="GO" id="GO:0006526">
    <property type="term" value="P:L-arginine biosynthetic process"/>
    <property type="evidence" value="ECO:0007669"/>
    <property type="project" value="UniProtKB-ARBA"/>
</dbReference>
<evidence type="ECO:0000256" key="5">
    <source>
        <dbReference type="RuleBase" id="RU003560"/>
    </source>
</evidence>
<dbReference type="Gene3D" id="3.40.640.10">
    <property type="entry name" value="Type I PLP-dependent aspartate aminotransferase-like (Major domain)"/>
    <property type="match status" value="1"/>
</dbReference>
<comment type="similarity">
    <text evidence="5">Belongs to the class-III pyridoxal-phosphate-dependent aminotransferase family.</text>
</comment>
<name>Q7BKG9_PRB01</name>
<dbReference type="NCBIfam" id="TIGR00707">
    <property type="entry name" value="argD"/>
    <property type="match status" value="1"/>
</dbReference>
<organism evidence="6">
    <name type="scientific">Gamma-proteobacterium EBAC31A08</name>
    <dbReference type="NCBI Taxonomy" id="133804"/>
    <lineage>
        <taxon>Bacteria</taxon>
        <taxon>Pseudomonadati</taxon>
        <taxon>Pseudomonadota</taxon>
        <taxon>Gammaproteobacteria</taxon>
        <taxon>environmental samples</taxon>
    </lineage>
</organism>
<evidence type="ECO:0000256" key="1">
    <source>
        <dbReference type="ARBA" id="ARBA00001933"/>
    </source>
</evidence>
<reference evidence="6" key="1">
    <citation type="journal article" date="2000" name="Science">
        <title>Bacterial rhodopsin: evidence for a new type of phototrophy in the sea.</title>
        <authorList>
            <person name="Beja O."/>
            <person name="Aravind L."/>
            <person name="Koonin E.V."/>
            <person name="Suzuki M.T."/>
            <person name="Hadd A."/>
            <person name="Nguyen L.P."/>
            <person name="Jovanovich S.B."/>
            <person name="Gates C.M."/>
            <person name="Feldman R.A."/>
            <person name="Spudich J.L."/>
            <person name="Spudich E.N."/>
            <person name="DeLong E.F."/>
        </authorList>
    </citation>
    <scope>NUCLEOTIDE SEQUENCE</scope>
</reference>
<dbReference type="InterPro" id="IPR015421">
    <property type="entry name" value="PyrdxlP-dep_Trfase_major"/>
</dbReference>
<dbReference type="PROSITE" id="PS00600">
    <property type="entry name" value="AA_TRANSFER_CLASS_3"/>
    <property type="match status" value="1"/>
</dbReference>
<dbReference type="PIRSF" id="PIRSF000521">
    <property type="entry name" value="Transaminase_4ab_Lys_Orn"/>
    <property type="match status" value="1"/>
</dbReference>
<dbReference type="PANTHER" id="PTHR11986:SF113">
    <property type="entry name" value="SUCCINYLORNITHINE TRANSAMINASE"/>
    <property type="match status" value="1"/>
</dbReference>
<accession>Q7BKG9</accession>
<dbReference type="InterPro" id="IPR005814">
    <property type="entry name" value="Aminotrans_3"/>
</dbReference>